<feature type="transmembrane region" description="Helical" evidence="1">
    <location>
        <begin position="12"/>
        <end position="32"/>
    </location>
</feature>
<keyword evidence="1" id="KW-0812">Transmembrane</keyword>
<reference evidence="2" key="2">
    <citation type="journal article" date="2015" name="Fish Shellfish Immunol.">
        <title>Early steps in the European eel (Anguilla anguilla)-Vibrio vulnificus interaction in the gills: Role of the RtxA13 toxin.</title>
        <authorList>
            <person name="Callol A."/>
            <person name="Pajuelo D."/>
            <person name="Ebbesson L."/>
            <person name="Teles M."/>
            <person name="MacKenzie S."/>
            <person name="Amaro C."/>
        </authorList>
    </citation>
    <scope>NUCLEOTIDE SEQUENCE</scope>
</reference>
<evidence type="ECO:0000256" key="1">
    <source>
        <dbReference type="SAM" id="Phobius"/>
    </source>
</evidence>
<protein>
    <submittedName>
        <fullName evidence="2">Uncharacterized protein</fullName>
    </submittedName>
</protein>
<reference evidence="2" key="1">
    <citation type="submission" date="2014-11" db="EMBL/GenBank/DDBJ databases">
        <authorList>
            <person name="Amaro Gonzalez C."/>
        </authorList>
    </citation>
    <scope>NUCLEOTIDE SEQUENCE</scope>
</reference>
<keyword evidence="1" id="KW-1133">Transmembrane helix</keyword>
<organism evidence="2">
    <name type="scientific">Anguilla anguilla</name>
    <name type="common">European freshwater eel</name>
    <name type="synonym">Muraena anguilla</name>
    <dbReference type="NCBI Taxonomy" id="7936"/>
    <lineage>
        <taxon>Eukaryota</taxon>
        <taxon>Metazoa</taxon>
        <taxon>Chordata</taxon>
        <taxon>Craniata</taxon>
        <taxon>Vertebrata</taxon>
        <taxon>Euteleostomi</taxon>
        <taxon>Actinopterygii</taxon>
        <taxon>Neopterygii</taxon>
        <taxon>Teleostei</taxon>
        <taxon>Anguilliformes</taxon>
        <taxon>Anguillidae</taxon>
        <taxon>Anguilla</taxon>
    </lineage>
</organism>
<dbReference type="AlphaFoldDB" id="A0A0E9UI31"/>
<evidence type="ECO:0000313" key="2">
    <source>
        <dbReference type="EMBL" id="JAH64905.1"/>
    </source>
</evidence>
<name>A0A0E9UI31_ANGAN</name>
<proteinExistence type="predicted"/>
<sequence>MGKGVLGDLYVGSGYVVLFILLFIPAPGVVWLHTKFEKVASFYCFELSICA</sequence>
<accession>A0A0E9UI31</accession>
<keyword evidence="1" id="KW-0472">Membrane</keyword>
<dbReference type="EMBL" id="GBXM01043672">
    <property type="protein sequence ID" value="JAH64905.1"/>
    <property type="molecule type" value="Transcribed_RNA"/>
</dbReference>